<reference evidence="2 3" key="1">
    <citation type="submission" date="2017-11" db="EMBL/GenBank/DDBJ databases">
        <title>De novo assembly and phasing of dikaryotic genomes from two isolates of Puccinia coronata f. sp. avenae, the causal agent of oat crown rust.</title>
        <authorList>
            <person name="Miller M.E."/>
            <person name="Zhang Y."/>
            <person name="Omidvar V."/>
            <person name="Sperschneider J."/>
            <person name="Schwessinger B."/>
            <person name="Raley C."/>
            <person name="Palmer J.M."/>
            <person name="Garnica D."/>
            <person name="Upadhyaya N."/>
            <person name="Rathjen J."/>
            <person name="Taylor J.M."/>
            <person name="Park R.F."/>
            <person name="Dodds P.N."/>
            <person name="Hirsch C.D."/>
            <person name="Kianian S.F."/>
            <person name="Figueroa M."/>
        </authorList>
    </citation>
    <scope>NUCLEOTIDE SEQUENCE [LARGE SCALE GENOMIC DNA]</scope>
    <source>
        <strain evidence="2">12SD80</strain>
    </source>
</reference>
<comment type="caution">
    <text evidence="2">The sequence shown here is derived from an EMBL/GenBank/DDBJ whole genome shotgun (WGS) entry which is preliminary data.</text>
</comment>
<feature type="region of interest" description="Disordered" evidence="1">
    <location>
        <begin position="134"/>
        <end position="155"/>
    </location>
</feature>
<feature type="compositionally biased region" description="Basic and acidic residues" evidence="1">
    <location>
        <begin position="136"/>
        <end position="155"/>
    </location>
</feature>
<accession>A0A2N5T487</accession>
<dbReference type="AlphaFoldDB" id="A0A2N5T487"/>
<sequence>MQITDQPWAKLPNTGIEPVSTAHCMRGGHTSRYTNSDREVRIASQRAAPRLARVSFDPTTSGSRDMSPARYQLRHLAVTVEAELQALHPEGGTYALCELKLNSVCCMCCMHICNTRQTHLPAEISPAECTIKRKKRTDEQRKKASPENERAVSIG</sequence>
<evidence type="ECO:0000256" key="1">
    <source>
        <dbReference type="SAM" id="MobiDB-lite"/>
    </source>
</evidence>
<proteinExistence type="predicted"/>
<dbReference type="Proteomes" id="UP000235392">
    <property type="component" value="Unassembled WGS sequence"/>
</dbReference>
<dbReference type="EMBL" id="PGCI01000701">
    <property type="protein sequence ID" value="PLW20284.1"/>
    <property type="molecule type" value="Genomic_DNA"/>
</dbReference>
<organism evidence="2 3">
    <name type="scientific">Puccinia coronata f. sp. avenae</name>
    <dbReference type="NCBI Taxonomy" id="200324"/>
    <lineage>
        <taxon>Eukaryota</taxon>
        <taxon>Fungi</taxon>
        <taxon>Dikarya</taxon>
        <taxon>Basidiomycota</taxon>
        <taxon>Pucciniomycotina</taxon>
        <taxon>Pucciniomycetes</taxon>
        <taxon>Pucciniales</taxon>
        <taxon>Pucciniaceae</taxon>
        <taxon>Puccinia</taxon>
    </lineage>
</organism>
<gene>
    <name evidence="2" type="ORF">PCASD_19728</name>
</gene>
<name>A0A2N5T487_9BASI</name>
<evidence type="ECO:0000313" key="2">
    <source>
        <dbReference type="EMBL" id="PLW20284.1"/>
    </source>
</evidence>
<protein>
    <submittedName>
        <fullName evidence="2">Uncharacterized protein</fullName>
    </submittedName>
</protein>
<evidence type="ECO:0000313" key="3">
    <source>
        <dbReference type="Proteomes" id="UP000235392"/>
    </source>
</evidence>